<dbReference type="InterPro" id="IPR029498">
    <property type="entry name" value="HeLo_dom"/>
</dbReference>
<keyword evidence="3" id="KW-1185">Reference proteome</keyword>
<dbReference type="Proteomes" id="UP001169217">
    <property type="component" value="Unassembled WGS sequence"/>
</dbReference>
<dbReference type="EMBL" id="JARUPT010000021">
    <property type="protein sequence ID" value="KAK0381357.1"/>
    <property type="molecule type" value="Genomic_DNA"/>
</dbReference>
<evidence type="ECO:0000259" key="1">
    <source>
        <dbReference type="Pfam" id="PF14479"/>
    </source>
</evidence>
<name>A0ABQ9QC89_9PEZI</name>
<sequence length="247" mass="28505">MHVSTQPSEMEPIAFSKAIIKTRGIFCSSIDCFQYVRLGQPFRQHFGLYIAKLESAVMQLTRWGESMCFLDAMFDRQKLYDKAKWEEADIERAGKWLTMIQTAFLNAKTISDQFKELHEDVDAASESLQIPDQDAEMDKEDQIVKRLVTNLRKITHPRRKNFPPHDQQEVGALNQAPWVIYRKSEFEGLVNSVCTIADNLVRLFPALHSEQTALCLIEAEVVGPDCYEKLANVLHRNDRFLFDTMSQ</sequence>
<dbReference type="InterPro" id="IPR038305">
    <property type="entry name" value="HeLo_sf"/>
</dbReference>
<feature type="domain" description="Prion-inhibition and propagation HeLo" evidence="1">
    <location>
        <begin position="24"/>
        <end position="220"/>
    </location>
</feature>
<proteinExistence type="predicted"/>
<reference evidence="2" key="1">
    <citation type="submission" date="2023-04" db="EMBL/GenBank/DDBJ databases">
        <title>Colletotrichum limetticola genome sequence.</title>
        <authorList>
            <person name="Baroncelli R."/>
        </authorList>
    </citation>
    <scope>NUCLEOTIDE SEQUENCE</scope>
    <source>
        <strain evidence="2">KLA-Anderson</strain>
    </source>
</reference>
<organism evidence="2 3">
    <name type="scientific">Colletotrichum limetticola</name>
    <dbReference type="NCBI Taxonomy" id="1209924"/>
    <lineage>
        <taxon>Eukaryota</taxon>
        <taxon>Fungi</taxon>
        <taxon>Dikarya</taxon>
        <taxon>Ascomycota</taxon>
        <taxon>Pezizomycotina</taxon>
        <taxon>Sordariomycetes</taxon>
        <taxon>Hypocreomycetidae</taxon>
        <taxon>Glomerellales</taxon>
        <taxon>Glomerellaceae</taxon>
        <taxon>Colletotrichum</taxon>
        <taxon>Colletotrichum acutatum species complex</taxon>
    </lineage>
</organism>
<dbReference type="Pfam" id="PF14479">
    <property type="entry name" value="HeLo"/>
    <property type="match status" value="1"/>
</dbReference>
<evidence type="ECO:0000313" key="2">
    <source>
        <dbReference type="EMBL" id="KAK0381357.1"/>
    </source>
</evidence>
<dbReference type="Gene3D" id="1.20.120.1020">
    <property type="entry name" value="Prion-inhibition and propagation, HeLo domain"/>
    <property type="match status" value="1"/>
</dbReference>
<comment type="caution">
    <text evidence="2">The sequence shown here is derived from an EMBL/GenBank/DDBJ whole genome shotgun (WGS) entry which is preliminary data.</text>
</comment>
<protein>
    <submittedName>
        <fullName evidence="2">Small s protein</fullName>
    </submittedName>
</protein>
<gene>
    <name evidence="2" type="ORF">CLIM01_01326</name>
</gene>
<evidence type="ECO:0000313" key="3">
    <source>
        <dbReference type="Proteomes" id="UP001169217"/>
    </source>
</evidence>
<accession>A0ABQ9QC89</accession>